<dbReference type="AlphaFoldDB" id="A0A553IGW9"/>
<keyword evidence="1" id="KW-1133">Transmembrane helix</keyword>
<evidence type="ECO:0000256" key="1">
    <source>
        <dbReference type="SAM" id="Phobius"/>
    </source>
</evidence>
<dbReference type="EMBL" id="VKID01000002">
    <property type="protein sequence ID" value="TRX99440.1"/>
    <property type="molecule type" value="Genomic_DNA"/>
</dbReference>
<sequence length="154" mass="17278">MKKRDYIIIGGLLVVVGILYIWVTYFGAPTGSIAYVYQDNDVVISVNFDDNSYELTPQTIDNNYPVVTDPVPDEGGDVAFIIKGAYIHEGERTLVYIEIDWDKKAIRIQKDETPRQIGVRRNWYDGTGLPAVSLPSKVFIVFETVEDDGIDGVV</sequence>
<protein>
    <submittedName>
        <fullName evidence="2">Uncharacterized protein</fullName>
    </submittedName>
</protein>
<dbReference type="Pfam" id="PF07009">
    <property type="entry name" value="NusG_II"/>
    <property type="match status" value="1"/>
</dbReference>
<feature type="transmembrane region" description="Helical" evidence="1">
    <location>
        <begin position="7"/>
        <end position="28"/>
    </location>
</feature>
<proteinExistence type="predicted"/>
<name>A0A553IGW9_ACHLA</name>
<dbReference type="GeneID" id="41338259"/>
<comment type="caution">
    <text evidence="2">The sequence shown here is derived from an EMBL/GenBank/DDBJ whole genome shotgun (WGS) entry which is preliminary data.</text>
</comment>
<evidence type="ECO:0000313" key="3">
    <source>
        <dbReference type="Proteomes" id="UP000315938"/>
    </source>
</evidence>
<keyword evidence="1" id="KW-0812">Transmembrane</keyword>
<reference evidence="2 3" key="1">
    <citation type="submission" date="2019-07" db="EMBL/GenBank/DDBJ databases">
        <title>Genome sequence of Acholeplasma laidlawii strain with increased resistance to erythromycin.</title>
        <authorList>
            <person name="Medvedeva E.S."/>
            <person name="Baranova N.B."/>
            <person name="Siniagina M.N."/>
            <person name="Mouzykantov A."/>
            <person name="Chernova O.A."/>
            <person name="Chernov V.M."/>
        </authorList>
    </citation>
    <scope>NUCLEOTIDE SEQUENCE [LARGE SCALE GENOMIC DNA]</scope>
    <source>
        <strain evidence="2 3">PG8REry</strain>
    </source>
</reference>
<dbReference type="RefSeq" id="WP_012242028.1">
    <property type="nucleotide sequence ID" value="NZ_JACAOE010000002.1"/>
</dbReference>
<dbReference type="Gene3D" id="2.60.320.10">
    <property type="entry name" value="N-utilization substance G protein NusG, insert domain"/>
    <property type="match status" value="1"/>
</dbReference>
<gene>
    <name evidence="2" type="ORF">FNV44_06985</name>
</gene>
<evidence type="ECO:0000313" key="2">
    <source>
        <dbReference type="EMBL" id="TRX99440.1"/>
    </source>
</evidence>
<dbReference type="Proteomes" id="UP000315938">
    <property type="component" value="Unassembled WGS sequence"/>
</dbReference>
<dbReference type="InterPro" id="IPR038690">
    <property type="entry name" value="NusG_2_sf"/>
</dbReference>
<keyword evidence="1" id="KW-0472">Membrane</keyword>
<accession>A0A553IGW9</accession>
<organism evidence="2 3">
    <name type="scientific">Acholeplasma laidlawii</name>
    <dbReference type="NCBI Taxonomy" id="2148"/>
    <lineage>
        <taxon>Bacteria</taxon>
        <taxon>Bacillati</taxon>
        <taxon>Mycoplasmatota</taxon>
        <taxon>Mollicutes</taxon>
        <taxon>Acholeplasmatales</taxon>
        <taxon>Acholeplasmataceae</taxon>
        <taxon>Acholeplasma</taxon>
    </lineage>
</organism>